<proteinExistence type="predicted"/>
<name>A4X6B3_SALTO</name>
<dbReference type="KEGG" id="stp:Strop_1953"/>
<evidence type="ECO:0000313" key="1">
    <source>
        <dbReference type="EMBL" id="ABP54413.1"/>
    </source>
</evidence>
<dbReference type="HOGENOM" id="CLU_2587721_0_0_11"/>
<protein>
    <submittedName>
        <fullName evidence="1">Uncharacterized protein</fullName>
    </submittedName>
</protein>
<organism evidence="1 2">
    <name type="scientific">Salinispora tropica (strain ATCC BAA-916 / DSM 44818 / JCM 13857 / NBRC 105044 / CNB-440)</name>
    <dbReference type="NCBI Taxonomy" id="369723"/>
    <lineage>
        <taxon>Bacteria</taxon>
        <taxon>Bacillati</taxon>
        <taxon>Actinomycetota</taxon>
        <taxon>Actinomycetes</taxon>
        <taxon>Micromonosporales</taxon>
        <taxon>Micromonosporaceae</taxon>
        <taxon>Salinispora</taxon>
    </lineage>
</organism>
<dbReference type="AlphaFoldDB" id="A4X6B3"/>
<dbReference type="Proteomes" id="UP000000235">
    <property type="component" value="Chromosome"/>
</dbReference>
<sequence length="80" mass="8274">MNRFAPIWCGGRVDSPHIGVERRVGPHDDVAGRAAGWAVPIVSAIMLAASLLEPVLPERSLLAATTGADSGVDTVATRGL</sequence>
<accession>A4X6B3</accession>
<evidence type="ECO:0000313" key="2">
    <source>
        <dbReference type="Proteomes" id="UP000000235"/>
    </source>
</evidence>
<reference evidence="2" key="1">
    <citation type="journal article" date="2007" name="Proc. Natl. Acad. Sci. U.S.A.">
        <title>Genome sequencing reveals complex secondary metabolome in the marine actinomycete Salinispora tropica.</title>
        <authorList>
            <person name="Udwary D.W."/>
            <person name="Zeigler L."/>
            <person name="Asolkar R.N."/>
            <person name="Singan V."/>
            <person name="Lapidus A."/>
            <person name="Fenical W."/>
            <person name="Jensen P.R."/>
            <person name="Moore B.S."/>
        </authorList>
    </citation>
    <scope>NUCLEOTIDE SEQUENCE [LARGE SCALE GENOMIC DNA]</scope>
    <source>
        <strain evidence="2">ATCC BAA-916 / DSM 44818 / CNB-440</strain>
    </source>
</reference>
<keyword evidence="2" id="KW-1185">Reference proteome</keyword>
<dbReference type="EMBL" id="CP000667">
    <property type="protein sequence ID" value="ABP54413.1"/>
    <property type="molecule type" value="Genomic_DNA"/>
</dbReference>
<gene>
    <name evidence="1" type="ordered locus">Strop_1953</name>
</gene>